<protein>
    <recommendedName>
        <fullName evidence="2">Tyrosine specific protein phosphatases domain-containing protein</fullName>
    </recommendedName>
</protein>
<proteinExistence type="predicted"/>
<dbReference type="Gene3D" id="3.90.190.10">
    <property type="entry name" value="Protein tyrosine phosphatase superfamily"/>
    <property type="match status" value="1"/>
</dbReference>
<dbReference type="SUPFAM" id="SSF52799">
    <property type="entry name" value="(Phosphotyrosine protein) phosphatases II"/>
    <property type="match status" value="1"/>
</dbReference>
<reference evidence="3" key="1">
    <citation type="journal article" date="2020" name="Nature">
        <title>Giant virus diversity and host interactions through global metagenomics.</title>
        <authorList>
            <person name="Schulz F."/>
            <person name="Roux S."/>
            <person name="Paez-Espino D."/>
            <person name="Jungbluth S."/>
            <person name="Walsh D.A."/>
            <person name="Denef V.J."/>
            <person name="McMahon K.D."/>
            <person name="Konstantinidis K.T."/>
            <person name="Eloe-Fadrosh E.A."/>
            <person name="Kyrpides N.C."/>
            <person name="Woyke T."/>
        </authorList>
    </citation>
    <scope>NUCLEOTIDE SEQUENCE</scope>
    <source>
        <strain evidence="3">GVMAG-S-3300013014-136</strain>
    </source>
</reference>
<evidence type="ECO:0000256" key="1">
    <source>
        <dbReference type="ARBA" id="ARBA00022801"/>
    </source>
</evidence>
<dbReference type="InterPro" id="IPR000387">
    <property type="entry name" value="Tyr_Pase_dom"/>
</dbReference>
<dbReference type="GO" id="GO:0016791">
    <property type="term" value="F:phosphatase activity"/>
    <property type="evidence" value="ECO:0007669"/>
    <property type="project" value="UniProtKB-ARBA"/>
</dbReference>
<dbReference type="InterPro" id="IPR057023">
    <property type="entry name" value="PTP-SAK"/>
</dbReference>
<sequence length="298" mass="35266">MDTCSYFIQNKALFGSMPNDETVKELEKIGVKYFVDLTSSKEKLTTPYKTEFEVLQYPIPDRKIPKDYLSFSQFVYTVFLKIRNLNDNEKLYVHCKGGHGRSGIVVACILCLYLKIPPEIALDLTKFYHQQRKTMRDKWRRIGSPQTFTQKDFVKKLFEPFYFNTHLNSYLSNSSLHIINDKHLGKFHCVEAAYQAYKNPTDKQYVNILRQCSSIREIKNLGKGTVIRSDWENVKDEIMYTLVKEKFDTHPELKEKLLQTLLKPIVYKSNDISYWKDKNYNRLGKLLQRIRNDYYALN</sequence>
<accession>A0A6C0KSU8</accession>
<dbReference type="InterPro" id="IPR016130">
    <property type="entry name" value="Tyr_Pase_AS"/>
</dbReference>
<dbReference type="AlphaFoldDB" id="A0A6C0KSU8"/>
<organism evidence="3">
    <name type="scientific">viral metagenome</name>
    <dbReference type="NCBI Taxonomy" id="1070528"/>
    <lineage>
        <taxon>unclassified sequences</taxon>
        <taxon>metagenomes</taxon>
        <taxon>organismal metagenomes</taxon>
    </lineage>
</organism>
<evidence type="ECO:0000259" key="2">
    <source>
        <dbReference type="PROSITE" id="PS50056"/>
    </source>
</evidence>
<dbReference type="Gene3D" id="1.10.357.40">
    <property type="entry name" value="YbiA-like"/>
    <property type="match status" value="1"/>
</dbReference>
<keyword evidence="1" id="KW-0378">Hydrolase</keyword>
<dbReference type="PANTHER" id="PTHR46274">
    <property type="entry name" value="PHOSPHATIDYLINOSITOL PHOSPHATASE"/>
    <property type="match status" value="1"/>
</dbReference>
<dbReference type="Pfam" id="PF08719">
    <property type="entry name" value="NADAR"/>
    <property type="match status" value="1"/>
</dbReference>
<dbReference type="CDD" id="cd15457">
    <property type="entry name" value="NADAR"/>
    <property type="match status" value="1"/>
</dbReference>
<dbReference type="Pfam" id="PF22784">
    <property type="entry name" value="PTP-SAK"/>
    <property type="match status" value="1"/>
</dbReference>
<feature type="domain" description="Tyrosine specific protein phosphatases" evidence="2">
    <location>
        <begin position="69"/>
        <end position="133"/>
    </location>
</feature>
<dbReference type="EMBL" id="MN740964">
    <property type="protein sequence ID" value="QHU20226.1"/>
    <property type="molecule type" value="Genomic_DNA"/>
</dbReference>
<dbReference type="PANTHER" id="PTHR46274:SF6">
    <property type="entry name" value="TYR_PHOSPHATASE_2 DOMAIN-CONTAINING PROTEIN"/>
    <property type="match status" value="1"/>
</dbReference>
<dbReference type="PROSITE" id="PS00383">
    <property type="entry name" value="TYR_PHOSPHATASE_1"/>
    <property type="match status" value="1"/>
</dbReference>
<dbReference type="SUPFAM" id="SSF143990">
    <property type="entry name" value="YbiA-like"/>
    <property type="match status" value="1"/>
</dbReference>
<dbReference type="InterPro" id="IPR029021">
    <property type="entry name" value="Prot-tyrosine_phosphatase-like"/>
</dbReference>
<name>A0A6C0KSU8_9ZZZZ</name>
<dbReference type="InterPro" id="IPR012816">
    <property type="entry name" value="NADAR"/>
</dbReference>
<dbReference type="InterPro" id="IPR037238">
    <property type="entry name" value="YbiA-like_sf"/>
</dbReference>
<dbReference type="PROSITE" id="PS50056">
    <property type="entry name" value="TYR_PHOSPHATASE_2"/>
    <property type="match status" value="1"/>
</dbReference>
<evidence type="ECO:0000313" key="3">
    <source>
        <dbReference type="EMBL" id="QHU20226.1"/>
    </source>
</evidence>